<comment type="cofactor">
    <cofactor evidence="1 8">
        <name>pyridoxal 5'-phosphate</name>
        <dbReference type="ChEBI" id="CHEBI:597326"/>
    </cofactor>
</comment>
<feature type="modified residue" description="N6-(pyridoxal phosphate)lysine" evidence="8">
    <location>
        <position position="245"/>
    </location>
</feature>
<keyword evidence="4" id="KW-0032">Aminotransferase</keyword>
<keyword evidence="6 8" id="KW-0663">Pyridoxal phosphate</keyword>
<dbReference type="GO" id="GO:0004760">
    <property type="term" value="F:L-serine-pyruvate transaminase activity"/>
    <property type="evidence" value="ECO:0007669"/>
    <property type="project" value="TreeGrafter"/>
</dbReference>
<dbReference type="InterPro" id="IPR024169">
    <property type="entry name" value="SP_NH2Trfase/AEP_transaminase"/>
</dbReference>
<dbReference type="PhylomeDB" id="A0A061AXL1"/>
<evidence type="ECO:0000256" key="6">
    <source>
        <dbReference type="ARBA" id="ARBA00022898"/>
    </source>
</evidence>
<dbReference type="Gene3D" id="3.40.640.10">
    <property type="entry name" value="Type I PLP-dependent aspartate aminotransferase-like (Major domain)"/>
    <property type="match status" value="1"/>
</dbReference>
<proteinExistence type="inferred from homology"/>
<dbReference type="InterPro" id="IPR015421">
    <property type="entry name" value="PyrdxlP-dep_Trfase_major"/>
</dbReference>
<dbReference type="SUPFAM" id="SSF53383">
    <property type="entry name" value="PLP-dependent transferases"/>
    <property type="match status" value="1"/>
</dbReference>
<feature type="binding site" evidence="7">
    <location>
        <position position="396"/>
    </location>
    <ligand>
        <name>substrate</name>
    </ligand>
</feature>
<dbReference type="Pfam" id="PF00266">
    <property type="entry name" value="Aminotran_5"/>
    <property type="match status" value="1"/>
</dbReference>
<dbReference type="InterPro" id="IPR015422">
    <property type="entry name" value="PyrdxlP-dep_Trfase_small"/>
</dbReference>
<dbReference type="GO" id="GO:0008453">
    <property type="term" value="F:alanine-glyoxylate transaminase activity"/>
    <property type="evidence" value="ECO:0007669"/>
    <property type="project" value="UniProtKB-EC"/>
</dbReference>
<gene>
    <name evidence="10" type="ORF">CYFA0S_09e02608g</name>
</gene>
<accession>A0A061AXL1</accession>
<dbReference type="EMBL" id="LK052894">
    <property type="protein sequence ID" value="CDR42393.1"/>
    <property type="molecule type" value="Genomic_DNA"/>
</dbReference>
<feature type="domain" description="Aminotransferase class V" evidence="9">
    <location>
        <begin position="72"/>
        <end position="387"/>
    </location>
</feature>
<dbReference type="OrthoDB" id="7403325at2759"/>
<dbReference type="GO" id="GO:0019265">
    <property type="term" value="P:glycine biosynthetic process, by transamination of glyoxylate"/>
    <property type="evidence" value="ECO:0007669"/>
    <property type="project" value="TreeGrafter"/>
</dbReference>
<dbReference type="PANTHER" id="PTHR21152:SF24">
    <property type="entry name" value="ALANINE--GLYOXYLATE AMINOTRANSFERASE 1"/>
    <property type="match status" value="1"/>
</dbReference>
<evidence type="ECO:0000259" key="9">
    <source>
        <dbReference type="Pfam" id="PF00266"/>
    </source>
</evidence>
<dbReference type="Gene3D" id="3.90.1150.10">
    <property type="entry name" value="Aspartate Aminotransferase, domain 1"/>
    <property type="match status" value="1"/>
</dbReference>
<dbReference type="AlphaFoldDB" id="A0A061AXL1"/>
<organism evidence="10">
    <name type="scientific">Cyberlindnera fabianii</name>
    <name type="common">Yeast</name>
    <name type="synonym">Hansenula fabianii</name>
    <dbReference type="NCBI Taxonomy" id="36022"/>
    <lineage>
        <taxon>Eukaryota</taxon>
        <taxon>Fungi</taxon>
        <taxon>Dikarya</taxon>
        <taxon>Ascomycota</taxon>
        <taxon>Saccharomycotina</taxon>
        <taxon>Saccharomycetes</taxon>
        <taxon>Phaffomycetales</taxon>
        <taxon>Phaffomycetaceae</taxon>
        <taxon>Cyberlindnera</taxon>
    </lineage>
</organism>
<evidence type="ECO:0000256" key="3">
    <source>
        <dbReference type="ARBA" id="ARBA00013049"/>
    </source>
</evidence>
<dbReference type="FunFam" id="3.90.1150.10:FF:000049">
    <property type="entry name" value="Alanine-glyoxylate aminotransferase 1"/>
    <property type="match status" value="1"/>
</dbReference>
<evidence type="ECO:0000256" key="2">
    <source>
        <dbReference type="ARBA" id="ARBA00009236"/>
    </source>
</evidence>
<dbReference type="PANTHER" id="PTHR21152">
    <property type="entry name" value="AMINOTRANSFERASE CLASS V"/>
    <property type="match status" value="1"/>
</dbReference>
<evidence type="ECO:0000256" key="7">
    <source>
        <dbReference type="PIRSR" id="PIRSR000524-1"/>
    </source>
</evidence>
<dbReference type="InterPro" id="IPR015424">
    <property type="entry name" value="PyrdxlP-dep_Trfase"/>
</dbReference>
<dbReference type="InterPro" id="IPR000192">
    <property type="entry name" value="Aminotrans_V_dom"/>
</dbReference>
<protein>
    <recommendedName>
        <fullName evidence="3">alanine--glyoxylate transaminase</fullName>
        <ecNumber evidence="3">2.6.1.44</ecNumber>
    </recommendedName>
</protein>
<evidence type="ECO:0000313" key="10">
    <source>
        <dbReference type="EMBL" id="CDR42393.1"/>
    </source>
</evidence>
<sequence>MLLLHLLKKPSNPAKLRGRINTTGFPLVPKLRPTIATLVPLQINRNNSTMSQDDHILLIPGPICVSEAVREAQSIQSLSHTSPAFISIFQSALKDLRKLFKSTNEKDQGVVVAGSGTLGWDITASNLVYPGDNVLVLSTGFFSDSFADCLRVYGANVDVITAPVGDSVAISEVEKALASKKYSVITVTHVDTSTAVVSDIEAVAATAKKISPETLIVVDGVCSVGVENIEFTKWGLDYVLSASQKAIGVPSGLSVGFLSERAIKRALERPVQSSFFASLQRWLPNLINFEAGKPSYFATPAIQTVNALRVSLKEILEGGLDARFQKNKEVSQKFKKDLADLGISIVPVKPEVAASGLTAAYFPEGIDGAKFIASVYQKGVIVAGGIHKDLVGKYFRVGHMGVSALDPKLGHIDAAVRAIKEALEEQGFKK</sequence>
<evidence type="ECO:0000256" key="5">
    <source>
        <dbReference type="ARBA" id="ARBA00022679"/>
    </source>
</evidence>
<keyword evidence="5" id="KW-0808">Transferase</keyword>
<evidence type="ECO:0000256" key="8">
    <source>
        <dbReference type="PIRSR" id="PIRSR000524-50"/>
    </source>
</evidence>
<evidence type="ECO:0000256" key="4">
    <source>
        <dbReference type="ARBA" id="ARBA00022576"/>
    </source>
</evidence>
<dbReference type="EC" id="2.6.1.44" evidence="3"/>
<dbReference type="FunFam" id="3.40.640.10:FF:000027">
    <property type="entry name" value="Serine--pyruvate aminotransferase, mitochondrial"/>
    <property type="match status" value="1"/>
</dbReference>
<reference evidence="10" key="1">
    <citation type="journal article" date="2014" name="Genome Announc.">
        <title>Genome sequence of the yeast Cyberlindnera fabianii (Hansenula fabianii).</title>
        <authorList>
            <person name="Freel K.C."/>
            <person name="Sarilar V."/>
            <person name="Neuveglise C."/>
            <person name="Devillers H."/>
            <person name="Friedrich A."/>
            <person name="Schacherer J."/>
        </authorList>
    </citation>
    <scope>NUCLEOTIDE SEQUENCE</scope>
    <source>
        <strain evidence="10">YJS4271</strain>
    </source>
</reference>
<dbReference type="PIRSF" id="PIRSF000524">
    <property type="entry name" value="SPT"/>
    <property type="match status" value="1"/>
</dbReference>
<evidence type="ECO:0000256" key="1">
    <source>
        <dbReference type="ARBA" id="ARBA00001933"/>
    </source>
</evidence>
<dbReference type="GO" id="GO:0005777">
    <property type="term" value="C:peroxisome"/>
    <property type="evidence" value="ECO:0007669"/>
    <property type="project" value="TreeGrafter"/>
</dbReference>
<name>A0A061AXL1_CYBFA</name>
<dbReference type="VEuPathDB" id="FungiDB:BON22_2671"/>
<comment type="similarity">
    <text evidence="2">Belongs to the class-V pyridoxal-phosphate-dependent aminotransferase family.</text>
</comment>